<feature type="transmembrane region" description="Helical" evidence="7">
    <location>
        <begin position="184"/>
        <end position="202"/>
    </location>
</feature>
<evidence type="ECO:0000313" key="9">
    <source>
        <dbReference type="EMBL" id="CAG8979318.1"/>
    </source>
</evidence>
<dbReference type="SUPFAM" id="SSF103473">
    <property type="entry name" value="MFS general substrate transporter"/>
    <property type="match status" value="1"/>
</dbReference>
<dbReference type="AlphaFoldDB" id="A0A9N9PYC8"/>
<comment type="subcellular location">
    <subcellularLocation>
        <location evidence="1">Membrane</location>
        <topology evidence="1">Multi-pass membrane protein</topology>
    </subcellularLocation>
</comment>
<dbReference type="GO" id="GO:0005886">
    <property type="term" value="C:plasma membrane"/>
    <property type="evidence" value="ECO:0007669"/>
    <property type="project" value="TreeGrafter"/>
</dbReference>
<feature type="compositionally biased region" description="Polar residues" evidence="6">
    <location>
        <begin position="83"/>
        <end position="97"/>
    </location>
</feature>
<feature type="compositionally biased region" description="Basic and acidic residues" evidence="6">
    <location>
        <begin position="605"/>
        <end position="614"/>
    </location>
</feature>
<evidence type="ECO:0000259" key="8">
    <source>
        <dbReference type="PROSITE" id="PS50850"/>
    </source>
</evidence>
<accession>A0A9N9PYC8</accession>
<feature type="transmembrane region" description="Helical" evidence="7">
    <location>
        <begin position="484"/>
        <end position="505"/>
    </location>
</feature>
<keyword evidence="2" id="KW-0813">Transport</keyword>
<organism evidence="9 10">
    <name type="scientific">Hymenoscyphus albidus</name>
    <dbReference type="NCBI Taxonomy" id="595503"/>
    <lineage>
        <taxon>Eukaryota</taxon>
        <taxon>Fungi</taxon>
        <taxon>Dikarya</taxon>
        <taxon>Ascomycota</taxon>
        <taxon>Pezizomycotina</taxon>
        <taxon>Leotiomycetes</taxon>
        <taxon>Helotiales</taxon>
        <taxon>Helotiaceae</taxon>
        <taxon>Hymenoscyphus</taxon>
    </lineage>
</organism>
<dbReference type="Gene3D" id="1.20.1250.20">
    <property type="entry name" value="MFS general substrate transporter like domains"/>
    <property type="match status" value="1"/>
</dbReference>
<dbReference type="PANTHER" id="PTHR23502">
    <property type="entry name" value="MAJOR FACILITATOR SUPERFAMILY"/>
    <property type="match status" value="1"/>
</dbReference>
<dbReference type="OrthoDB" id="9986881at2759"/>
<comment type="caution">
    <text evidence="9">The sequence shown here is derived from an EMBL/GenBank/DDBJ whole genome shotgun (WGS) entry which is preliminary data.</text>
</comment>
<feature type="transmembrane region" description="Helical" evidence="7">
    <location>
        <begin position="147"/>
        <end position="172"/>
    </location>
</feature>
<dbReference type="Pfam" id="PF07690">
    <property type="entry name" value="MFS_1"/>
    <property type="match status" value="1"/>
</dbReference>
<feature type="domain" description="Major facilitator superfamily (MFS) profile" evidence="8">
    <location>
        <begin position="149"/>
        <end position="578"/>
    </location>
</feature>
<feature type="transmembrane region" description="Helical" evidence="7">
    <location>
        <begin position="307"/>
        <end position="324"/>
    </location>
</feature>
<protein>
    <recommendedName>
        <fullName evidence="8">Major facilitator superfamily (MFS) profile domain-containing protein</fullName>
    </recommendedName>
</protein>
<dbReference type="PROSITE" id="PS50850">
    <property type="entry name" value="MFS"/>
    <property type="match status" value="1"/>
</dbReference>
<feature type="region of interest" description="Disordered" evidence="6">
    <location>
        <begin position="1"/>
        <end position="117"/>
    </location>
</feature>
<dbReference type="FunFam" id="1.20.1250.20:FF:000011">
    <property type="entry name" value="MFS multidrug transporter, putative"/>
    <property type="match status" value="1"/>
</dbReference>
<keyword evidence="10" id="KW-1185">Reference proteome</keyword>
<feature type="transmembrane region" description="Helical" evidence="7">
    <location>
        <begin position="380"/>
        <end position="399"/>
    </location>
</feature>
<evidence type="ECO:0000256" key="6">
    <source>
        <dbReference type="SAM" id="MobiDB-lite"/>
    </source>
</evidence>
<reference evidence="9" key="1">
    <citation type="submission" date="2021-07" db="EMBL/GenBank/DDBJ databases">
        <authorList>
            <person name="Durling M."/>
        </authorList>
    </citation>
    <scope>NUCLEOTIDE SEQUENCE</scope>
</reference>
<evidence type="ECO:0000256" key="7">
    <source>
        <dbReference type="SAM" id="Phobius"/>
    </source>
</evidence>
<feature type="transmembrane region" description="Helical" evidence="7">
    <location>
        <begin position="273"/>
        <end position="295"/>
    </location>
</feature>
<proteinExistence type="predicted"/>
<keyword evidence="4 7" id="KW-1133">Transmembrane helix</keyword>
<feature type="transmembrane region" description="Helical" evidence="7">
    <location>
        <begin position="553"/>
        <end position="575"/>
    </location>
</feature>
<evidence type="ECO:0000256" key="5">
    <source>
        <dbReference type="ARBA" id="ARBA00023136"/>
    </source>
</evidence>
<feature type="transmembrane region" description="Helical" evidence="7">
    <location>
        <begin position="419"/>
        <end position="437"/>
    </location>
</feature>
<dbReference type="GO" id="GO:0022857">
    <property type="term" value="F:transmembrane transporter activity"/>
    <property type="evidence" value="ECO:0007669"/>
    <property type="project" value="InterPro"/>
</dbReference>
<dbReference type="EMBL" id="CAJVRM010000307">
    <property type="protein sequence ID" value="CAG8979318.1"/>
    <property type="molecule type" value="Genomic_DNA"/>
</dbReference>
<sequence length="614" mass="67526">MNAADQNMIRNERDASPERFPIPGTHHNRQSHEIERIPTASSASTSSADVTKRHGSRGGSLNQVPTQRDLERHPTVLSRIHTAKSQHAGTIGQSLTTKSRDSRRPIPEMGLGKPLPPALPDREEYVVEFSGPDDPLHAQNWPMKKKIITATMLGFTTAVSAFTSSIFSTATVAVSSEFNVSTEVGILGLSLYVLGFAMGPLFWAPLSELKGRRLPLVISMFGFSIFQIAVAAGKDLQTILLSRFWGGIFGACPLAVVAAVFSDMFDNRTRGMAITVFSMTVFAGPLLAPFIGGFIVDSYLGWRWTEWLVAILGFVAFFLNLFFLEETYPPVILVQKAAELRRRTKNWGIHAKQEEIEIDFRELLSKNFSRPMRILFSEPIVLLLSIYMSFIYGLLYLFLTAYPIVFQQIHGMKPGVSGLPYFGMIIGMLIAGVYIIVTQPSYNKKLLANNNVVIPEWRLPPVIAGGISFTIGVFWFGWSGYKESIHWIVPTLSGLFTGFGLLAIFLQSLNYIVDAYLMFAASAIAANTFLRSLAGAGFPLFSSYMFKGLGVNYAGTLLGCVAAVLVPIPVVFYVYGARIRQKSSFAPTGPPSAPSDEDMSPAPLTEKERGENAV</sequence>
<evidence type="ECO:0000313" key="10">
    <source>
        <dbReference type="Proteomes" id="UP000701801"/>
    </source>
</evidence>
<evidence type="ECO:0000256" key="3">
    <source>
        <dbReference type="ARBA" id="ARBA00022692"/>
    </source>
</evidence>
<feature type="transmembrane region" description="Helical" evidence="7">
    <location>
        <begin position="517"/>
        <end position="541"/>
    </location>
</feature>
<dbReference type="InterPro" id="IPR036259">
    <property type="entry name" value="MFS_trans_sf"/>
</dbReference>
<evidence type="ECO:0000256" key="4">
    <source>
        <dbReference type="ARBA" id="ARBA00022989"/>
    </source>
</evidence>
<evidence type="ECO:0000256" key="2">
    <source>
        <dbReference type="ARBA" id="ARBA00022448"/>
    </source>
</evidence>
<feature type="transmembrane region" description="Helical" evidence="7">
    <location>
        <begin position="214"/>
        <end position="232"/>
    </location>
</feature>
<feature type="transmembrane region" description="Helical" evidence="7">
    <location>
        <begin position="457"/>
        <end position="478"/>
    </location>
</feature>
<feature type="compositionally biased region" description="Low complexity" evidence="6">
    <location>
        <begin position="39"/>
        <end position="48"/>
    </location>
</feature>
<dbReference type="CDD" id="cd17323">
    <property type="entry name" value="MFS_Tpo1_MDR_like"/>
    <property type="match status" value="1"/>
</dbReference>
<dbReference type="PANTHER" id="PTHR23502:SF31">
    <property type="entry name" value="POLYAMINE TRANSPORTER 1"/>
    <property type="match status" value="1"/>
</dbReference>
<keyword evidence="5 7" id="KW-0472">Membrane</keyword>
<dbReference type="Proteomes" id="UP000701801">
    <property type="component" value="Unassembled WGS sequence"/>
</dbReference>
<dbReference type="InterPro" id="IPR020846">
    <property type="entry name" value="MFS_dom"/>
</dbReference>
<name>A0A9N9PYC8_9HELO</name>
<gene>
    <name evidence="9" type="ORF">HYALB_00002441</name>
</gene>
<keyword evidence="3 7" id="KW-0812">Transmembrane</keyword>
<dbReference type="InterPro" id="IPR011701">
    <property type="entry name" value="MFS"/>
</dbReference>
<evidence type="ECO:0000256" key="1">
    <source>
        <dbReference type="ARBA" id="ARBA00004141"/>
    </source>
</evidence>
<feature type="region of interest" description="Disordered" evidence="6">
    <location>
        <begin position="584"/>
        <end position="614"/>
    </location>
</feature>
<feature type="transmembrane region" description="Helical" evidence="7">
    <location>
        <begin position="244"/>
        <end position="261"/>
    </location>
</feature>